<dbReference type="RefSeq" id="WP_123533588.1">
    <property type="nucleotide sequence ID" value="NZ_MOBU01000013.1"/>
</dbReference>
<comment type="caution">
    <text evidence="1">The sequence shown here is derived from an EMBL/GenBank/DDBJ whole genome shotgun (WGS) entry which is preliminary data.</text>
</comment>
<sequence>MPFAIIQCGSTARGDTNANSDVDIICVWSGKSPDFTLLIHQYGELTFYSVETIRRMRAKGSLFLTHLDVDGVLIDGDKSLLEEFRGFRPSASQVRSLYNNTARTISNLDWFPDNASGELWLCDVLYVALRTCLYCKNAAAGIYTFGYLDALKARKLNTNQIATMALLREGKYRYRKSTADFSNPRFDFKTSLAAQACFAVLSKPVKIVRGGKTDWAKLSLRDYWGERQIERAILNNEHQDDEFMLKIKHHNYNKRSLKSDISRIVDMHKFTN</sequence>
<gene>
    <name evidence="1" type="ORF">BK671_16985</name>
</gene>
<dbReference type="AlphaFoldDB" id="A0A423LD18"/>
<organism evidence="1 2">
    <name type="scientific">Pseudomonas fluorescens</name>
    <dbReference type="NCBI Taxonomy" id="294"/>
    <lineage>
        <taxon>Bacteria</taxon>
        <taxon>Pseudomonadati</taxon>
        <taxon>Pseudomonadota</taxon>
        <taxon>Gammaproteobacteria</taxon>
        <taxon>Pseudomonadales</taxon>
        <taxon>Pseudomonadaceae</taxon>
        <taxon>Pseudomonas</taxon>
    </lineage>
</organism>
<accession>A0A423LD18</accession>
<proteinExistence type="predicted"/>
<reference evidence="1 2" key="1">
    <citation type="submission" date="2016-10" db="EMBL/GenBank/DDBJ databases">
        <title>Comparative genome analysis of multiple Pseudomonas spp. focuses on biocontrol and plant growth promoting traits.</title>
        <authorList>
            <person name="Tao X.-Y."/>
            <person name="Taylor C.G."/>
        </authorList>
    </citation>
    <scope>NUCLEOTIDE SEQUENCE [LARGE SCALE GENOMIC DNA]</scope>
    <source>
        <strain evidence="1 2">24D3</strain>
    </source>
</reference>
<dbReference type="Proteomes" id="UP000285757">
    <property type="component" value="Unassembled WGS sequence"/>
</dbReference>
<name>A0A423LD18_PSEFL</name>
<protein>
    <recommendedName>
        <fullName evidence="3">Polymerase nucleotidyl transferase domain-containing protein</fullName>
    </recommendedName>
</protein>
<dbReference type="InterPro" id="IPR043519">
    <property type="entry name" value="NT_sf"/>
</dbReference>
<dbReference type="EMBL" id="MOBU01000013">
    <property type="protein sequence ID" value="RON66202.1"/>
    <property type="molecule type" value="Genomic_DNA"/>
</dbReference>
<evidence type="ECO:0008006" key="3">
    <source>
        <dbReference type="Google" id="ProtNLM"/>
    </source>
</evidence>
<dbReference type="SUPFAM" id="SSF81301">
    <property type="entry name" value="Nucleotidyltransferase"/>
    <property type="match status" value="1"/>
</dbReference>
<evidence type="ECO:0000313" key="1">
    <source>
        <dbReference type="EMBL" id="RON66202.1"/>
    </source>
</evidence>
<evidence type="ECO:0000313" key="2">
    <source>
        <dbReference type="Proteomes" id="UP000285757"/>
    </source>
</evidence>